<feature type="transmembrane region" description="Helical" evidence="8">
    <location>
        <begin position="303"/>
        <end position="323"/>
    </location>
</feature>
<evidence type="ECO:0000256" key="6">
    <source>
        <dbReference type="ARBA" id="ARBA00023136"/>
    </source>
</evidence>
<dbReference type="InterPro" id="IPR013057">
    <property type="entry name" value="AA_transpt_TM"/>
</dbReference>
<protein>
    <submittedName>
        <fullName evidence="11">GABA transporter 1-like</fullName>
    </submittedName>
</protein>
<feature type="transmembrane region" description="Helical" evidence="8">
    <location>
        <begin position="103"/>
        <end position="126"/>
    </location>
</feature>
<keyword evidence="3 8" id="KW-0812">Transmembrane</keyword>
<evidence type="ECO:0000256" key="4">
    <source>
        <dbReference type="ARBA" id="ARBA00022970"/>
    </source>
</evidence>
<feature type="region of interest" description="Disordered" evidence="7">
    <location>
        <begin position="21"/>
        <end position="70"/>
    </location>
</feature>
<dbReference type="GO" id="GO:0006865">
    <property type="term" value="P:amino acid transport"/>
    <property type="evidence" value="ECO:0007669"/>
    <property type="project" value="UniProtKB-KW"/>
</dbReference>
<dbReference type="GO" id="GO:0016020">
    <property type="term" value="C:membrane"/>
    <property type="evidence" value="ECO:0007669"/>
    <property type="project" value="UniProtKB-SubCell"/>
</dbReference>
<evidence type="ECO:0000256" key="1">
    <source>
        <dbReference type="ARBA" id="ARBA00004370"/>
    </source>
</evidence>
<dbReference type="OrthoDB" id="40134at2759"/>
<keyword evidence="5 8" id="KW-1133">Transmembrane helix</keyword>
<evidence type="ECO:0000313" key="10">
    <source>
        <dbReference type="Proteomes" id="UP000504621"/>
    </source>
</evidence>
<feature type="transmembrane region" description="Helical" evidence="8">
    <location>
        <begin position="454"/>
        <end position="476"/>
    </location>
</feature>
<feature type="transmembrane region" description="Helical" evidence="8">
    <location>
        <begin position="343"/>
        <end position="365"/>
    </location>
</feature>
<dbReference type="AlphaFoldDB" id="A0A6J1A109"/>
<reference evidence="11" key="1">
    <citation type="submission" date="2025-08" db="UniProtKB">
        <authorList>
            <consortium name="RefSeq"/>
        </authorList>
    </citation>
    <scope>IDENTIFICATION</scope>
    <source>
        <tissue evidence="11">Leaf</tissue>
    </source>
</reference>
<evidence type="ECO:0000259" key="9">
    <source>
        <dbReference type="Pfam" id="PF01490"/>
    </source>
</evidence>
<evidence type="ECO:0000313" key="11">
    <source>
        <dbReference type="RefSeq" id="XP_021280658.1"/>
    </source>
</evidence>
<evidence type="ECO:0000256" key="8">
    <source>
        <dbReference type="SAM" id="Phobius"/>
    </source>
</evidence>
<organism evidence="10 11">
    <name type="scientific">Herrania umbratica</name>
    <dbReference type="NCBI Taxonomy" id="108875"/>
    <lineage>
        <taxon>Eukaryota</taxon>
        <taxon>Viridiplantae</taxon>
        <taxon>Streptophyta</taxon>
        <taxon>Embryophyta</taxon>
        <taxon>Tracheophyta</taxon>
        <taxon>Spermatophyta</taxon>
        <taxon>Magnoliopsida</taxon>
        <taxon>eudicotyledons</taxon>
        <taxon>Gunneridae</taxon>
        <taxon>Pentapetalae</taxon>
        <taxon>rosids</taxon>
        <taxon>malvids</taxon>
        <taxon>Malvales</taxon>
        <taxon>Malvaceae</taxon>
        <taxon>Byttnerioideae</taxon>
        <taxon>Herrania</taxon>
    </lineage>
</organism>
<name>A0A6J1A109_9ROSI</name>
<evidence type="ECO:0000256" key="2">
    <source>
        <dbReference type="ARBA" id="ARBA00022448"/>
    </source>
</evidence>
<dbReference type="Pfam" id="PF01490">
    <property type="entry name" value="Aa_trans"/>
    <property type="match status" value="1"/>
</dbReference>
<keyword evidence="10" id="KW-1185">Reference proteome</keyword>
<accession>A0A6J1A109</accession>
<proteinExistence type="predicted"/>
<keyword evidence="2" id="KW-0813">Transport</keyword>
<evidence type="ECO:0000256" key="7">
    <source>
        <dbReference type="SAM" id="MobiDB-lite"/>
    </source>
</evidence>
<feature type="domain" description="Amino acid transporter transmembrane" evidence="9">
    <location>
        <begin position="73"/>
        <end position="472"/>
    </location>
</feature>
<evidence type="ECO:0000256" key="5">
    <source>
        <dbReference type="ARBA" id="ARBA00022989"/>
    </source>
</evidence>
<dbReference type="GeneID" id="110413950"/>
<feature type="transmembrane region" description="Helical" evidence="8">
    <location>
        <begin position="220"/>
        <end position="241"/>
    </location>
</feature>
<sequence>MEALIRCTAFVFNFNTEEYSNSVASEGKEPEMSSDQASLPSKTEDRTTTAVHEEDEEKQIGGEDSKSHEAAGKGTWKHAAFHVATTIATPAAYAPLPFALASLGWPLGVSSLVAATLATWYSSLLVTSLWRWNGKKHVTYRLLAQSIFGFWGYWSIAFFQQVASLGNNIAIQIAAGSSLKAVYKHYHKDGTLTLQHFIIFFGAFELFVSQLPDIHSLRWVNGLCTLSTIGFAGTAIGVTIYNGKKIDRESVSYGLQGSSSAKRFAAFNALGAIAFSFGDAMLPEIQYTVREPAVKNMYKGASTAYGVIVLTYWQLAFSGYWAFGSEVQPYILASLTVPKWTIVMANIFAVIQISGCYQIYCRPTYAYFEERMLSNRTNSFPFRGHFVRLIFTAIYIVLVTLVAAAMPFFVDFVSICGAIGFTPLDFVFPALAFLKAGKMPKNRELRLSMQLLNIAIAAWFSVVAVLGCIGAIRFVVEDVKTYKFFHDM</sequence>
<dbReference type="Proteomes" id="UP000504621">
    <property type="component" value="Unplaced"/>
</dbReference>
<keyword evidence="4" id="KW-0029">Amino-acid transport</keyword>
<gene>
    <name evidence="11" type="primary">LOC110413950</name>
</gene>
<feature type="transmembrane region" description="Helical" evidence="8">
    <location>
        <begin position="192"/>
        <end position="208"/>
    </location>
</feature>
<dbReference type="RefSeq" id="XP_021280658.1">
    <property type="nucleotide sequence ID" value="XM_021424983.1"/>
</dbReference>
<feature type="transmembrane region" description="Helical" evidence="8">
    <location>
        <begin position="412"/>
        <end position="434"/>
    </location>
</feature>
<feature type="compositionally biased region" description="Basic and acidic residues" evidence="7">
    <location>
        <begin position="58"/>
        <end position="70"/>
    </location>
</feature>
<comment type="subcellular location">
    <subcellularLocation>
        <location evidence="1">Membrane</location>
    </subcellularLocation>
</comment>
<dbReference type="PANTHER" id="PTHR48017">
    <property type="entry name" value="OS05G0424000 PROTEIN-RELATED"/>
    <property type="match status" value="1"/>
</dbReference>
<keyword evidence="6 8" id="KW-0472">Membrane</keyword>
<evidence type="ECO:0000256" key="3">
    <source>
        <dbReference type="ARBA" id="ARBA00022692"/>
    </source>
</evidence>
<feature type="transmembrane region" description="Helical" evidence="8">
    <location>
        <begin position="386"/>
        <end position="406"/>
    </location>
</feature>